<keyword evidence="2 9" id="KW-0813">Transport</keyword>
<accession>A0A367VBA4</accession>
<evidence type="ECO:0000256" key="5">
    <source>
        <dbReference type="ARBA" id="ARBA00022692"/>
    </source>
</evidence>
<dbReference type="InterPro" id="IPR007387">
    <property type="entry name" value="TRAP_DctQ"/>
</dbReference>
<evidence type="ECO:0000256" key="1">
    <source>
        <dbReference type="ARBA" id="ARBA00004429"/>
    </source>
</evidence>
<keyword evidence="5 9" id="KW-0812">Transmembrane</keyword>
<organism evidence="12 13">
    <name type="scientific">Thalassospira profundimaris</name>
    <dbReference type="NCBI Taxonomy" id="502049"/>
    <lineage>
        <taxon>Bacteria</taxon>
        <taxon>Pseudomonadati</taxon>
        <taxon>Pseudomonadota</taxon>
        <taxon>Alphaproteobacteria</taxon>
        <taxon>Rhodospirillales</taxon>
        <taxon>Thalassospiraceae</taxon>
        <taxon>Thalassospira</taxon>
    </lineage>
</organism>
<dbReference type="Pfam" id="PF04290">
    <property type="entry name" value="DctQ"/>
    <property type="match status" value="1"/>
</dbReference>
<evidence type="ECO:0000313" key="12">
    <source>
        <dbReference type="EMBL" id="RCK22279.1"/>
    </source>
</evidence>
<dbReference type="GO" id="GO:0005886">
    <property type="term" value="C:plasma membrane"/>
    <property type="evidence" value="ECO:0007669"/>
    <property type="project" value="UniProtKB-SubCell"/>
</dbReference>
<comment type="caution">
    <text evidence="12">The sequence shown here is derived from an EMBL/GenBank/DDBJ whole genome shotgun (WGS) entry which is preliminary data.</text>
</comment>
<evidence type="ECO:0000313" key="13">
    <source>
        <dbReference type="Proteomes" id="UP000253061"/>
    </source>
</evidence>
<comment type="function">
    <text evidence="9">Part of the tripartite ATP-independent periplasmic (TRAP) transport system.</text>
</comment>
<dbReference type="RefSeq" id="WP_062955846.1">
    <property type="nucleotide sequence ID" value="NZ_JPWB01000004.1"/>
</dbReference>
<evidence type="ECO:0000256" key="7">
    <source>
        <dbReference type="ARBA" id="ARBA00023136"/>
    </source>
</evidence>
<dbReference type="PANTHER" id="PTHR35011:SF2">
    <property type="entry name" value="2,3-DIKETO-L-GULONATE TRAP TRANSPORTER SMALL PERMEASE PROTEIN YIAM"/>
    <property type="match status" value="1"/>
</dbReference>
<dbReference type="EMBL" id="JPWB01000004">
    <property type="protein sequence ID" value="RCK22279.1"/>
    <property type="molecule type" value="Genomic_DNA"/>
</dbReference>
<feature type="transmembrane region" description="Helical" evidence="9">
    <location>
        <begin position="20"/>
        <end position="43"/>
    </location>
</feature>
<comment type="similarity">
    <text evidence="8 9">Belongs to the TRAP transporter small permease family.</text>
</comment>
<feature type="transmembrane region" description="Helical" evidence="9">
    <location>
        <begin position="133"/>
        <end position="153"/>
    </location>
</feature>
<dbReference type="PANTHER" id="PTHR35011">
    <property type="entry name" value="2,3-DIKETO-L-GULONATE TRAP TRANSPORTER SMALL PERMEASE PROTEIN YIAM"/>
    <property type="match status" value="1"/>
</dbReference>
<sequence length="195" mass="21615">MRVLHRSLTYLEAFSRKVEIVSAILLAVITLLVLASAIGRYLFAWPIPDAFDFSRLFLGVVIMWGFACVGYRGSHIKVDLFALMLPARVRRWTDFFAWMVLLGFTGLLCWKMLARVTSAYNSGETTFDLQVPVWPVMGLIWLGVAVSMLTILARALMIALTNAGLDDFEPAESEPHIASDPQKQKQTGGSGGSDD</sequence>
<reference evidence="12 13" key="1">
    <citation type="submission" date="2014-07" db="EMBL/GenBank/DDBJ databases">
        <title>Draft genome sequence of Thalassospira profundimaris R8-17.</title>
        <authorList>
            <person name="Lai Q."/>
            <person name="Shao Z."/>
        </authorList>
    </citation>
    <scope>NUCLEOTIDE SEQUENCE [LARGE SCALE GENOMIC DNA]</scope>
    <source>
        <strain evidence="12 13">R8-17</strain>
    </source>
</reference>
<evidence type="ECO:0000259" key="11">
    <source>
        <dbReference type="Pfam" id="PF04290"/>
    </source>
</evidence>
<dbReference type="GO" id="GO:0015740">
    <property type="term" value="P:C4-dicarboxylate transport"/>
    <property type="evidence" value="ECO:0007669"/>
    <property type="project" value="TreeGrafter"/>
</dbReference>
<comment type="subcellular location">
    <subcellularLocation>
        <location evidence="1 9">Cell inner membrane</location>
        <topology evidence="1 9">Multi-pass membrane protein</topology>
    </subcellularLocation>
</comment>
<dbReference type="InterPro" id="IPR055348">
    <property type="entry name" value="DctQ"/>
</dbReference>
<keyword evidence="3" id="KW-1003">Cell membrane</keyword>
<proteinExistence type="inferred from homology"/>
<feature type="transmembrane region" description="Helical" evidence="9">
    <location>
        <begin position="55"/>
        <end position="74"/>
    </location>
</feature>
<evidence type="ECO:0000256" key="3">
    <source>
        <dbReference type="ARBA" id="ARBA00022475"/>
    </source>
</evidence>
<keyword evidence="7 9" id="KW-0472">Membrane</keyword>
<name>A0A367VBA4_9PROT</name>
<feature type="region of interest" description="Disordered" evidence="10">
    <location>
        <begin position="170"/>
        <end position="195"/>
    </location>
</feature>
<keyword evidence="6 9" id="KW-1133">Transmembrane helix</keyword>
<gene>
    <name evidence="12" type="ORF">TH6_11475</name>
</gene>
<dbReference type="Proteomes" id="UP000253061">
    <property type="component" value="Unassembled WGS sequence"/>
</dbReference>
<feature type="transmembrane region" description="Helical" evidence="9">
    <location>
        <begin position="95"/>
        <end position="113"/>
    </location>
</feature>
<evidence type="ECO:0000256" key="9">
    <source>
        <dbReference type="RuleBase" id="RU369079"/>
    </source>
</evidence>
<evidence type="ECO:0000256" key="4">
    <source>
        <dbReference type="ARBA" id="ARBA00022519"/>
    </source>
</evidence>
<evidence type="ECO:0000256" key="2">
    <source>
        <dbReference type="ARBA" id="ARBA00022448"/>
    </source>
</evidence>
<feature type="domain" description="Tripartite ATP-independent periplasmic transporters DctQ component" evidence="11">
    <location>
        <begin position="29"/>
        <end position="156"/>
    </location>
</feature>
<evidence type="ECO:0000256" key="8">
    <source>
        <dbReference type="ARBA" id="ARBA00038436"/>
    </source>
</evidence>
<dbReference type="GO" id="GO:0022857">
    <property type="term" value="F:transmembrane transporter activity"/>
    <property type="evidence" value="ECO:0007669"/>
    <property type="project" value="UniProtKB-UniRule"/>
</dbReference>
<dbReference type="AlphaFoldDB" id="A0A367VBA4"/>
<comment type="subunit">
    <text evidence="9">The complex comprises the extracytoplasmic solute receptor protein and the two transmembrane proteins.</text>
</comment>
<keyword evidence="4 9" id="KW-0997">Cell inner membrane</keyword>
<evidence type="ECO:0000256" key="6">
    <source>
        <dbReference type="ARBA" id="ARBA00022989"/>
    </source>
</evidence>
<protein>
    <recommendedName>
        <fullName evidence="9">TRAP transporter small permease protein</fullName>
    </recommendedName>
</protein>
<evidence type="ECO:0000256" key="10">
    <source>
        <dbReference type="SAM" id="MobiDB-lite"/>
    </source>
</evidence>